<dbReference type="AlphaFoldDB" id="U6G3F3"/>
<dbReference type="Gene3D" id="3.90.120.10">
    <property type="entry name" value="DNA Methylase, subunit A, domain 2"/>
    <property type="match status" value="1"/>
</dbReference>
<feature type="region of interest" description="Disordered" evidence="1">
    <location>
        <begin position="267"/>
        <end position="314"/>
    </location>
</feature>
<keyword evidence="2" id="KW-0808">Transferase</keyword>
<feature type="compositionally biased region" description="Low complexity" evidence="1">
    <location>
        <begin position="277"/>
        <end position="302"/>
    </location>
</feature>
<feature type="compositionally biased region" description="Basic and acidic residues" evidence="1">
    <location>
        <begin position="179"/>
        <end position="212"/>
    </location>
</feature>
<dbReference type="GO" id="GO:0008168">
    <property type="term" value="F:methyltransferase activity"/>
    <property type="evidence" value="ECO:0007669"/>
    <property type="project" value="UniProtKB-KW"/>
</dbReference>
<dbReference type="VEuPathDB" id="ToxoDB:EPH_0003370"/>
<evidence type="ECO:0000313" key="3">
    <source>
        <dbReference type="Proteomes" id="UP000018201"/>
    </source>
</evidence>
<dbReference type="GO" id="GO:0032259">
    <property type="term" value="P:methylation"/>
    <property type="evidence" value="ECO:0007669"/>
    <property type="project" value="UniProtKB-KW"/>
</dbReference>
<name>U6G3F3_9EIME</name>
<feature type="compositionally biased region" description="Basic and acidic residues" evidence="1">
    <location>
        <begin position="304"/>
        <end position="314"/>
    </location>
</feature>
<organism evidence="2 3">
    <name type="scientific">Eimeria praecox</name>
    <dbReference type="NCBI Taxonomy" id="51316"/>
    <lineage>
        <taxon>Eukaryota</taxon>
        <taxon>Sar</taxon>
        <taxon>Alveolata</taxon>
        <taxon>Apicomplexa</taxon>
        <taxon>Conoidasida</taxon>
        <taxon>Coccidia</taxon>
        <taxon>Eucoccidiorida</taxon>
        <taxon>Eimeriorina</taxon>
        <taxon>Eimeriidae</taxon>
        <taxon>Eimeria</taxon>
    </lineage>
</organism>
<sequence>MQQVLKNQHYRVQDFLLSPTQIGIPNTRVRYYCLACRHTPQTLQQDQLSLLPQQQQQQEQQQEQHQQRVHVKQQQQQQQEQQQDQQQQQQQQQLLHDEGELDASSAISVEAPQLQLVPPVVSLGAPGGPPLKENIQIRCIGEFLETRISPEEQEALNIPAARLLRFIDKETEEGETETGDSKQKEKETKETQNRETSIDACNSRDRGDRDSDVGDSEGGRAFLLLVCFVLSTGRQKKERQRQGIATDAIFILGGPSSSLQRPRLHERALQQKRKQQQQHQLQQQLQRQQQQQGTLKQQQQRHQLQKEQQQRKEL</sequence>
<dbReference type="Proteomes" id="UP000018201">
    <property type="component" value="Unassembled WGS sequence"/>
</dbReference>
<proteinExistence type="predicted"/>
<dbReference type="Gene3D" id="3.40.50.150">
    <property type="entry name" value="Vaccinia Virus protein VP39"/>
    <property type="match status" value="1"/>
</dbReference>
<dbReference type="EMBL" id="HG690524">
    <property type="protein sequence ID" value="CDI74751.1"/>
    <property type="molecule type" value="Genomic_DNA"/>
</dbReference>
<reference evidence="2" key="1">
    <citation type="submission" date="2013-10" db="EMBL/GenBank/DDBJ databases">
        <title>Genomic analysis of the causative agents of coccidiosis in chickens.</title>
        <authorList>
            <person name="Reid A.J."/>
            <person name="Blake D."/>
            <person name="Billington K."/>
            <person name="Browne H."/>
            <person name="Dunn M."/>
            <person name="Hung S."/>
            <person name="Kawahara F."/>
            <person name="Miranda-Saavedra D."/>
            <person name="Mourier T."/>
            <person name="Nagra H."/>
            <person name="Otto T.D."/>
            <person name="Rawlings N."/>
            <person name="Sanchez A."/>
            <person name="Sanders M."/>
            <person name="Subramaniam C."/>
            <person name="Tay Y."/>
            <person name="Dear P."/>
            <person name="Doerig C."/>
            <person name="Gruber A."/>
            <person name="Parkinson J."/>
            <person name="Shirley M."/>
            <person name="Wan K.L."/>
            <person name="Berriman M."/>
            <person name="Tomley F."/>
            <person name="Pain A."/>
        </authorList>
    </citation>
    <scope>NUCLEOTIDE SEQUENCE [LARGE SCALE GENOMIC DNA]</scope>
    <source>
        <strain evidence="2">Houghton</strain>
    </source>
</reference>
<evidence type="ECO:0000256" key="1">
    <source>
        <dbReference type="SAM" id="MobiDB-lite"/>
    </source>
</evidence>
<feature type="region of interest" description="Disordered" evidence="1">
    <location>
        <begin position="171"/>
        <end position="215"/>
    </location>
</feature>
<evidence type="ECO:0000313" key="2">
    <source>
        <dbReference type="EMBL" id="CDI74751.1"/>
    </source>
</evidence>
<feature type="compositionally biased region" description="Low complexity" evidence="1">
    <location>
        <begin position="72"/>
        <end position="94"/>
    </location>
</feature>
<dbReference type="OrthoDB" id="414133at2759"/>
<accession>U6G3F3</accession>
<keyword evidence="3" id="KW-1185">Reference proteome</keyword>
<keyword evidence="2" id="KW-0489">Methyltransferase</keyword>
<dbReference type="InterPro" id="IPR029063">
    <property type="entry name" value="SAM-dependent_MTases_sf"/>
</dbReference>
<gene>
    <name evidence="2" type="ORF">EPH_0003370</name>
</gene>
<protein>
    <submittedName>
        <fullName evidence="2">DNA methyltransferase 2, putative</fullName>
    </submittedName>
</protein>
<feature type="region of interest" description="Disordered" evidence="1">
    <location>
        <begin position="59"/>
        <end position="101"/>
    </location>
</feature>
<reference evidence="2" key="2">
    <citation type="submission" date="2013-10" db="EMBL/GenBank/DDBJ databases">
        <authorList>
            <person name="Aslett M."/>
        </authorList>
    </citation>
    <scope>NUCLEOTIDE SEQUENCE [LARGE SCALE GENOMIC DNA]</scope>
    <source>
        <strain evidence="2">Houghton</strain>
    </source>
</reference>